<keyword evidence="2" id="KW-1015">Disulfide bond</keyword>
<dbReference type="EMBL" id="PKMF04000007">
    <property type="protein sequence ID" value="KAK7860300.1"/>
    <property type="molecule type" value="Genomic_DNA"/>
</dbReference>
<dbReference type="PANTHER" id="PTHR47976:SF49">
    <property type="entry name" value="RECEPTOR-LIKE SERINE_THREONINE-PROTEIN KINASE"/>
    <property type="match status" value="1"/>
</dbReference>
<proteinExistence type="predicted"/>
<comment type="caution">
    <text evidence="8">The sequence shown here is derived from an EMBL/GenBank/DDBJ whole genome shotgun (WGS) entry which is preliminary data.</text>
</comment>
<dbReference type="PROSITE" id="PS50927">
    <property type="entry name" value="BULB_LECTIN"/>
    <property type="match status" value="3"/>
</dbReference>
<dbReference type="FunFam" id="2.90.10.10:FF:000026">
    <property type="entry name" value="Serine/threonine-protein kinase"/>
    <property type="match status" value="1"/>
</dbReference>
<keyword evidence="5" id="KW-1133">Transmembrane helix</keyword>
<dbReference type="SUPFAM" id="SSF51110">
    <property type="entry name" value="alpha-D-mannose-specific plant lectins"/>
    <property type="match status" value="3"/>
</dbReference>
<sequence>MASVPVLSLLLVLLVPAHANAQQNQSNVIHLGSSLSLNANRTCWVSPSGLFAFGFYPQNDGFAIGIWLVNQTEKTVIWTAKRDDPPVSSNATLLLTIDGKLLLRTEQGRELPIFYVNDPANSAAMLDSGNFVLYGNDSSVIWESFDFPTDTILGGQNLSSENLVSSVSTSNHSSGHFLLDIQSDGSLVAYPVNNSLDGIDRLYWSDRYVVLTRSGVLFLNTSAYGVRILANSSHPDKNGTTIYRATLDADGIFRLYLHHFKSDNSSSMLMEWSNPCEVIGFCGLNSYCSAIGSKAGCNCYPGFDFINTSNKFLGCHQNFNEDDCGRSEDPEMLYNVASLENMWWADRPYSVKLIEEKACGKSCLEDCNCGAVLYTDTYCSKYKLPLRYGRIRYATKPSIAFFKVYHPRQVHEVLIESKKSLILILSIILGSVLCLCLVLATSSILVYRHKFDRYRKLTENVNLGLAEEFTLRLFSYNELERATEGFQEELGELDKLVKDENVDFRTLERMVKVGLWCVQEDPTLRPSMKNVVLMLEGTINVLIPPSPVPSINQSNVIHLGSSLSLNANRTCWVSPSGLFAFGFYPQNDGFAIGIWLVNQTEKTVIWTAKRDDPPVSSNATLLLTIDGKLLLRTEQGRELPIFYVNDPANSAAMLDSGNFVLYGNDSSVIWESFDFPTDTILGGQNLSSENLVSSVSTSNHSSGHFLLDIQSDGSLVAYPVNNSLDGIDRLYWSDRYVVLTRSGVLFLNTSAYGVRILANSSHPDKNGTTIYRATLDADGIFRLYLHHFKSDNSSSMLMEWSNPCEVIGFCGLNSYCSAIGSKAGCNCYPGFDFINTSNKFLGCHQNFNEDDCGRSEDPEMLYNVASLENMWWADRPYSVKLIEEKACGKSCLEDCNCGAVLYTDTYCSKYKLPLRYGRIRYATKPSIAFFKVYHPRQVHEVLIESKKSLILILSIILGSVLCLCLVLATSSILVYRHKFDRYRKLTENVNLGLAEEFTLRLFSYNELERATEGFQEELGELDKLVKDENVDFRTLERMVKVGLWCVQEDPTLRPSMKNVVLIAQPNEPSIIRLNTSLTHLTSWPSPSNRFAFGFYPQGSGFAVGIWLVVMDNITVVWTANRDDPPVTSKASLDFTKDGKLVLRTEQGPEQVIASGAKGPASYAAMRDSGNFVLCDNDSKIIWQSFDTPTNTILQNQTLLAGAELVSSLNESDHSTGLFHLRMQTDGNLVSYPGNSGDAASDAYWNTGTSGSGLNPNGALFDLYLNSTGGLNLVNHANSATVYTLNGKYFFPSADINFNPNNDKNTIYRATLDVDGIFRLYCHTYNENRNDFVYRLLSSLKNACDVYGFCGFNSFCTLNVDQSNCRCLPGHDFVDPNRKTLGCERNFSEARCTGGKGNSAFYYIRPMENMTWGDIPYFDKIMSKEDCSSSCLEDCNCDAALFDGNSCQKQKFPLRYLRTSNNTALLKVGSIPKKPRLSIASDTVVITSKTAMLQIVLETLGFTVLSCVALAIFGRFIFKIRVLRELHKLVIGEEVDKLSLEKMVQVGLWCIQEEPALRPSMKSVVLMLEGITEVPVPPFPTTPSIIAVLNATCVGNPVLCNSSIEFEIKGLVTGTAKDAFVVSNYSHKGWRGSTSCSSPAKMNQIALLETEISTSGSAEILRNNLTGSVRLKELKWSEFGDLFQKGQGSNESASEEATDGTYGPWVVVTRRRNGTRNLTNGGALIDQVQDQPRRGPKRNRIWNMNNMGSAQPGHINGPRKEVKQKLSPIREFNGPLLASSLQRIVKAPNAWVQKEGEGSLASMGVEKGTGRTGLGKEKINPKPNLSVSVKGKKAIARARALQDNSPGSIKVAKGKVHSLTHHAQDRTTQNCDGDQQPWGSSGFQFTATPYPDLVCQDEGRGRRKSSSSSCRRLCEPDPNHGLVQCNLPANMEEQSFTDGDVHKENELNGPSGVFTRADDGDNTTDVPEPLGNQADLSSCGFTGECNGLGAEWMDLEGGDENGAGLQ</sequence>
<dbReference type="InterPro" id="IPR036426">
    <property type="entry name" value="Bulb-type_lectin_dom_sf"/>
</dbReference>
<dbReference type="FunFam" id="2.90.10.10:FF:000006">
    <property type="entry name" value="Serine/threonine-protein kinase"/>
    <property type="match status" value="2"/>
</dbReference>
<keyword evidence="5" id="KW-0812">Transmembrane</keyword>
<feature type="domain" description="Bulb-type lectin" evidence="7">
    <location>
        <begin position="556"/>
        <end position="674"/>
    </location>
</feature>
<feature type="chain" id="PRO_5043878037" evidence="6">
    <location>
        <begin position="22"/>
        <end position="2005"/>
    </location>
</feature>
<feature type="domain" description="Bulb-type lectin" evidence="7">
    <location>
        <begin position="28"/>
        <end position="146"/>
    </location>
</feature>
<keyword evidence="3" id="KW-0325">Glycoprotein</keyword>
<keyword evidence="5" id="KW-0472">Membrane</keyword>
<reference evidence="8" key="1">
    <citation type="submission" date="2017-12" db="EMBL/GenBank/DDBJ databases">
        <authorList>
            <person name="Barbosa P."/>
            <person name="Usie A."/>
            <person name="Ramos A.M."/>
        </authorList>
    </citation>
    <scope>NUCLEOTIDE SEQUENCE</scope>
    <source>
        <strain evidence="8">HL8</strain>
        <tissue evidence="8">Leaves</tissue>
    </source>
</reference>
<feature type="region of interest" description="Disordered" evidence="4">
    <location>
        <begin position="1801"/>
        <end position="1824"/>
    </location>
</feature>
<feature type="transmembrane region" description="Helical" evidence="5">
    <location>
        <begin position="421"/>
        <end position="447"/>
    </location>
</feature>
<dbReference type="InterPro" id="IPR051343">
    <property type="entry name" value="G-type_lectin_kinases/EP1-like"/>
</dbReference>
<evidence type="ECO:0000256" key="3">
    <source>
        <dbReference type="ARBA" id="ARBA00023180"/>
    </source>
</evidence>
<feature type="domain" description="Bulb-type lectin" evidence="7">
    <location>
        <begin position="1068"/>
        <end position="1186"/>
    </location>
</feature>
<protein>
    <submittedName>
        <fullName evidence="8">G-type lectin s-receptor-like serine/threonine-protein kinase lecrk1</fullName>
    </submittedName>
</protein>
<evidence type="ECO:0000256" key="2">
    <source>
        <dbReference type="ARBA" id="ARBA00023157"/>
    </source>
</evidence>
<accession>A0AAW0M9M4</accession>
<evidence type="ECO:0000259" key="7">
    <source>
        <dbReference type="PROSITE" id="PS50927"/>
    </source>
</evidence>
<keyword evidence="8" id="KW-0808">Transferase</keyword>
<feature type="signal peptide" evidence="6">
    <location>
        <begin position="1"/>
        <end position="21"/>
    </location>
</feature>
<feature type="transmembrane region" description="Helical" evidence="5">
    <location>
        <begin position="949"/>
        <end position="975"/>
    </location>
</feature>
<keyword evidence="1 6" id="KW-0732">Signal</keyword>
<dbReference type="InterPro" id="IPR000858">
    <property type="entry name" value="S_locus_glycoprot_dom"/>
</dbReference>
<evidence type="ECO:0000256" key="1">
    <source>
        <dbReference type="ARBA" id="ARBA00022729"/>
    </source>
</evidence>
<evidence type="ECO:0000313" key="8">
    <source>
        <dbReference type="EMBL" id="KAK7860300.1"/>
    </source>
</evidence>
<evidence type="ECO:0000256" key="6">
    <source>
        <dbReference type="SAM" id="SignalP"/>
    </source>
</evidence>
<organism evidence="8">
    <name type="scientific">Quercus suber</name>
    <name type="common">Cork oak</name>
    <dbReference type="NCBI Taxonomy" id="58331"/>
    <lineage>
        <taxon>Eukaryota</taxon>
        <taxon>Viridiplantae</taxon>
        <taxon>Streptophyta</taxon>
        <taxon>Embryophyta</taxon>
        <taxon>Tracheophyta</taxon>
        <taxon>Spermatophyta</taxon>
        <taxon>Magnoliopsida</taxon>
        <taxon>eudicotyledons</taxon>
        <taxon>Gunneridae</taxon>
        <taxon>Pentapetalae</taxon>
        <taxon>rosids</taxon>
        <taxon>fabids</taxon>
        <taxon>Fagales</taxon>
        <taxon>Fagaceae</taxon>
        <taxon>Quercus</taxon>
    </lineage>
</organism>
<dbReference type="Pfam" id="PF00954">
    <property type="entry name" value="S_locus_glycop"/>
    <property type="match status" value="1"/>
</dbReference>
<dbReference type="GO" id="GO:0016301">
    <property type="term" value="F:kinase activity"/>
    <property type="evidence" value="ECO:0007669"/>
    <property type="project" value="UniProtKB-KW"/>
</dbReference>
<dbReference type="Gene3D" id="2.90.10.10">
    <property type="entry name" value="Bulb-type lectin domain"/>
    <property type="match status" value="6"/>
</dbReference>
<dbReference type="InterPro" id="IPR001480">
    <property type="entry name" value="Bulb-type_lectin_dom"/>
</dbReference>
<dbReference type="GO" id="GO:0048544">
    <property type="term" value="P:recognition of pollen"/>
    <property type="evidence" value="ECO:0007669"/>
    <property type="project" value="InterPro"/>
</dbReference>
<keyword evidence="8" id="KW-0418">Kinase</keyword>
<dbReference type="PANTHER" id="PTHR47976">
    <property type="entry name" value="G-TYPE LECTIN S-RECEPTOR-LIKE SERINE/THREONINE-PROTEIN KINASE SD2-5"/>
    <property type="match status" value="1"/>
</dbReference>
<gene>
    <name evidence="8" type="primary">LECRK1_20</name>
    <name evidence="8" type="ORF">CFP56_039772</name>
</gene>
<evidence type="ECO:0000256" key="4">
    <source>
        <dbReference type="SAM" id="MobiDB-lite"/>
    </source>
</evidence>
<reference evidence="8" key="3">
    <citation type="submission" date="2023-07" db="EMBL/GenBank/DDBJ databases">
        <title>An improved reference 1 genome and first organelle genomes of Quercus suber.</title>
        <authorList>
            <consortium name="Genosuber Consortium"/>
            <person name="Usie A."/>
            <person name="Serra O."/>
            <person name="Barros P."/>
        </authorList>
    </citation>
    <scope>NUCLEOTIDE SEQUENCE</scope>
    <source>
        <strain evidence="8">HL8</strain>
        <tissue evidence="8">Leaves</tissue>
    </source>
</reference>
<evidence type="ECO:0000256" key="5">
    <source>
        <dbReference type="SAM" id="Phobius"/>
    </source>
</evidence>
<dbReference type="Pfam" id="PF01453">
    <property type="entry name" value="B_lectin"/>
    <property type="match status" value="3"/>
</dbReference>
<reference evidence="8" key="2">
    <citation type="journal article" date="2018" name="Sci. Data">
        <title>The draft genome sequence of cork oak.</title>
        <authorList>
            <person name="Ramos A.M."/>
            <person name="Usie A."/>
            <person name="Barbosa P."/>
            <person name="Barros P.M."/>
            <person name="Capote T."/>
            <person name="Chaves I."/>
            <person name="Simoes F."/>
            <person name="Abreu I."/>
            <person name="Carrasquinho I."/>
            <person name="Faro C."/>
            <person name="Guimaraes J.B."/>
            <person name="Mendonca D."/>
            <person name="Nobrega F."/>
            <person name="Rodrigues L."/>
            <person name="Saibo N.J.M."/>
            <person name="Varela M.C."/>
            <person name="Egas C."/>
            <person name="Matos J."/>
            <person name="Miguel C.M."/>
            <person name="Oliveira M.M."/>
            <person name="Ricardo C.P."/>
            <person name="Goncalves S."/>
        </authorList>
    </citation>
    <scope>NUCLEOTIDE SEQUENCE [LARGE SCALE GENOMIC DNA]</scope>
    <source>
        <strain evidence="8">HL8</strain>
    </source>
</reference>
<dbReference type="SMART" id="SM00108">
    <property type="entry name" value="B_lectin"/>
    <property type="match status" value="3"/>
</dbReference>
<name>A0AAW0M9M4_QUESU</name>